<dbReference type="InterPro" id="IPR005814">
    <property type="entry name" value="Aminotrans_3"/>
</dbReference>
<dbReference type="CDD" id="cd00610">
    <property type="entry name" value="OAT_like"/>
    <property type="match status" value="1"/>
</dbReference>
<comment type="similarity">
    <text evidence="4 8">Belongs to the class-III pyridoxal-phosphate-dependent aminotransferase family. HemL subfamily.</text>
</comment>
<evidence type="ECO:0000256" key="5">
    <source>
        <dbReference type="ARBA" id="ARBA00022898"/>
    </source>
</evidence>
<dbReference type="Pfam" id="PF00202">
    <property type="entry name" value="Aminotran_3"/>
    <property type="match status" value="1"/>
</dbReference>
<organism evidence="9 10">
    <name type="scientific">Roseburia hominis (strain DSM 16839 / JCM 17582 / NCIMB 14029 / A2-183)</name>
    <dbReference type="NCBI Taxonomy" id="585394"/>
    <lineage>
        <taxon>Bacteria</taxon>
        <taxon>Bacillati</taxon>
        <taxon>Bacillota</taxon>
        <taxon>Clostridia</taxon>
        <taxon>Lachnospirales</taxon>
        <taxon>Lachnospiraceae</taxon>
        <taxon>Roseburia</taxon>
    </lineage>
</organism>
<dbReference type="InterPro" id="IPR015424">
    <property type="entry name" value="PyrdxlP-dep_Trfase"/>
</dbReference>
<keyword evidence="6 8" id="KW-0413">Isomerase</keyword>
<dbReference type="GO" id="GO:0030170">
    <property type="term" value="F:pyridoxal phosphate binding"/>
    <property type="evidence" value="ECO:0007669"/>
    <property type="project" value="InterPro"/>
</dbReference>
<keyword evidence="7 8" id="KW-0627">Porphyrin biosynthesis</keyword>
<dbReference type="GO" id="GO:0005737">
    <property type="term" value="C:cytoplasm"/>
    <property type="evidence" value="ECO:0007669"/>
    <property type="project" value="UniProtKB-SubCell"/>
</dbReference>
<dbReference type="FunFam" id="3.40.640.10:FF:000021">
    <property type="entry name" value="Glutamate-1-semialdehyde 2,1-aminomutase"/>
    <property type="match status" value="1"/>
</dbReference>
<protein>
    <recommendedName>
        <fullName evidence="8">Glutamate-1-semialdehyde 2,1-aminomutase</fullName>
        <shortName evidence="8">GSA</shortName>
        <ecNumber evidence="8">5.4.3.8</ecNumber>
    </recommendedName>
    <alternativeName>
        <fullName evidence="8">Glutamate-1-semialdehyde aminotransferase</fullName>
        <shortName evidence="8">GSA-AT</shortName>
    </alternativeName>
</protein>
<dbReference type="InterPro" id="IPR004639">
    <property type="entry name" value="4pyrrol_synth_GluAld_NH2Trfase"/>
</dbReference>
<dbReference type="PANTHER" id="PTHR43713">
    <property type="entry name" value="GLUTAMATE-1-SEMIALDEHYDE 2,1-AMINOMUTASE"/>
    <property type="match status" value="1"/>
</dbReference>
<dbReference type="NCBIfam" id="NF000818">
    <property type="entry name" value="PRK00062.1"/>
    <property type="match status" value="1"/>
</dbReference>
<dbReference type="PANTHER" id="PTHR43713:SF3">
    <property type="entry name" value="GLUTAMATE-1-SEMIALDEHYDE 2,1-AMINOMUTASE 1, CHLOROPLASTIC-RELATED"/>
    <property type="match status" value="1"/>
</dbReference>
<feature type="modified residue" description="N6-(pyridoxal phosphate)lysine" evidence="8">
    <location>
        <position position="277"/>
    </location>
</feature>
<accession>G2T296</accession>
<dbReference type="Gene3D" id="3.40.640.10">
    <property type="entry name" value="Type I PLP-dependent aspartate aminotransferase-like (Major domain)"/>
    <property type="match status" value="1"/>
</dbReference>
<dbReference type="UniPathway" id="UPA00251">
    <property type="reaction ID" value="UER00317"/>
</dbReference>
<dbReference type="InterPro" id="IPR015422">
    <property type="entry name" value="PyrdxlP-dep_Trfase_small"/>
</dbReference>
<dbReference type="InterPro" id="IPR049704">
    <property type="entry name" value="Aminotrans_3_PPA_site"/>
</dbReference>
<evidence type="ECO:0000313" key="9">
    <source>
        <dbReference type="EMBL" id="AEN96041.1"/>
    </source>
</evidence>
<dbReference type="GO" id="GO:0008483">
    <property type="term" value="F:transaminase activity"/>
    <property type="evidence" value="ECO:0007669"/>
    <property type="project" value="InterPro"/>
</dbReference>
<evidence type="ECO:0000256" key="2">
    <source>
        <dbReference type="ARBA" id="ARBA00001933"/>
    </source>
</evidence>
<dbReference type="PROSITE" id="PS00600">
    <property type="entry name" value="AA_TRANSFER_CLASS_3"/>
    <property type="match status" value="1"/>
</dbReference>
<proteinExistence type="inferred from homology"/>
<dbReference type="eggNOG" id="COG0001">
    <property type="taxonomic scope" value="Bacteria"/>
</dbReference>
<dbReference type="Proteomes" id="UP000008178">
    <property type="component" value="Chromosome"/>
</dbReference>
<evidence type="ECO:0000256" key="8">
    <source>
        <dbReference type="HAMAP-Rule" id="MF_00375"/>
    </source>
</evidence>
<dbReference type="GO" id="GO:0042286">
    <property type="term" value="F:glutamate-1-semialdehyde 2,1-aminomutase activity"/>
    <property type="evidence" value="ECO:0007669"/>
    <property type="project" value="UniProtKB-UniRule"/>
</dbReference>
<evidence type="ECO:0000256" key="3">
    <source>
        <dbReference type="ARBA" id="ARBA00004819"/>
    </source>
</evidence>
<comment type="cofactor">
    <cofactor evidence="2 8">
        <name>pyridoxal 5'-phosphate</name>
        <dbReference type="ChEBI" id="CHEBI:597326"/>
    </cofactor>
</comment>
<evidence type="ECO:0000256" key="1">
    <source>
        <dbReference type="ARBA" id="ARBA00001579"/>
    </source>
</evidence>
<dbReference type="Gene3D" id="3.90.1150.10">
    <property type="entry name" value="Aspartate Aminotransferase, domain 1"/>
    <property type="match status" value="1"/>
</dbReference>
<dbReference type="NCBIfam" id="TIGR00713">
    <property type="entry name" value="hemL"/>
    <property type="match status" value="1"/>
</dbReference>
<dbReference type="GO" id="GO:0006782">
    <property type="term" value="P:protoporphyrinogen IX biosynthetic process"/>
    <property type="evidence" value="ECO:0007669"/>
    <property type="project" value="UniProtKB-UniRule"/>
</dbReference>
<keyword evidence="5 8" id="KW-0663">Pyridoxal phosphate</keyword>
<keyword evidence="10" id="KW-1185">Reference proteome</keyword>
<dbReference type="HOGENOM" id="CLU_016922_1_5_9"/>
<dbReference type="InterPro" id="IPR015421">
    <property type="entry name" value="PyrdxlP-dep_Trfase_major"/>
</dbReference>
<evidence type="ECO:0000256" key="6">
    <source>
        <dbReference type="ARBA" id="ARBA00023235"/>
    </source>
</evidence>
<comment type="subunit">
    <text evidence="8">Homodimer.</text>
</comment>
<dbReference type="SUPFAM" id="SSF53383">
    <property type="entry name" value="PLP-dependent transferases"/>
    <property type="match status" value="1"/>
</dbReference>
<comment type="catalytic activity">
    <reaction evidence="1 8">
        <text>(S)-4-amino-5-oxopentanoate = 5-aminolevulinate</text>
        <dbReference type="Rhea" id="RHEA:14265"/>
        <dbReference type="ChEBI" id="CHEBI:57501"/>
        <dbReference type="ChEBI" id="CHEBI:356416"/>
        <dbReference type="EC" id="5.4.3.8"/>
    </reaction>
</comment>
<evidence type="ECO:0000256" key="7">
    <source>
        <dbReference type="ARBA" id="ARBA00023244"/>
    </source>
</evidence>
<dbReference type="KEGG" id="rho:RHOM_04605"/>
<comment type="subcellular location">
    <subcellularLocation>
        <location evidence="8">Cytoplasm</location>
    </subcellularLocation>
</comment>
<dbReference type="HAMAP" id="MF_00375">
    <property type="entry name" value="HemL_aminotrans_3"/>
    <property type="match status" value="1"/>
</dbReference>
<gene>
    <name evidence="8" type="primary">hemL</name>
    <name evidence="9" type="ordered locus">RHOM_04605</name>
</gene>
<dbReference type="AlphaFoldDB" id="G2T296"/>
<name>G2T296_ROSHA</name>
<reference evidence="9 10" key="1">
    <citation type="journal article" date="2015" name="Genome Announc.">
        <title>Complete genome sequence of the human gut symbiont Roseburia hominis.</title>
        <authorList>
            <person name="Travis A.J."/>
            <person name="Kelly D."/>
            <person name="Flint H.J."/>
            <person name="Aminov R.I."/>
        </authorList>
    </citation>
    <scope>NUCLEOTIDE SEQUENCE [LARGE SCALE GENOMIC DNA]</scope>
    <source>
        <strain evidence="10">DSM 16839 / JCM 17582 / NCIMB 14029 / A2-183</strain>
    </source>
</reference>
<evidence type="ECO:0000256" key="4">
    <source>
        <dbReference type="ARBA" id="ARBA00008981"/>
    </source>
</evidence>
<dbReference type="EMBL" id="CP003040">
    <property type="protein sequence ID" value="AEN96041.1"/>
    <property type="molecule type" value="Genomic_DNA"/>
</dbReference>
<comment type="pathway">
    <text evidence="3 8">Porphyrin-containing compound metabolism; protoporphyrin-IX biosynthesis; 5-aminolevulinate from L-glutamyl-tRNA(Glu): step 2/2.</text>
</comment>
<sequence>MAAVPEMRRNMQYTESERLFEASKKCIPGGVNSPVRAYQAVHRTPVFVERASGSHIYDVDGNAYIDYVCSWGPCILGHAYLRVIKAVQAACENGLTYGAPTGKELKLAELIRSCIPSMEVSRLVSSGTEATMSAIRVARGFTGRDKVVKFRGCYHGHSDGLLVKAGSGALTQSVPDSKGVPADYTKNTLVAEYNQPDSVQKLFETQGKEIAAIIVEPVAANMGVVLPEPGFLEFLRKITEDYGALLIFDEVITGFRLGIGGAQGYFHVTPDLTTLGKIIGGGMPVGAYGGRKEIMDMVAPVGPVYQAGTLSGNPIATTAGIETLTILKETPEIYTQIEASARTLAEGMRGHFGESVCVNQIGSLMSIFFTAQKVKDYETATSSDISRYADYFNYMLDHQIYLAPSQFEAMFVSAAHTAEDIAQTCEVLRGYGR</sequence>
<dbReference type="EC" id="5.4.3.8" evidence="8"/>
<evidence type="ECO:0000313" key="10">
    <source>
        <dbReference type="Proteomes" id="UP000008178"/>
    </source>
</evidence>
<dbReference type="STRING" id="585394.RHOM_04605"/>
<keyword evidence="8" id="KW-0963">Cytoplasm</keyword>